<dbReference type="PANTHER" id="PTHR31672:SF13">
    <property type="entry name" value="F-BOX PROTEIN CPR30-LIKE"/>
    <property type="match status" value="1"/>
</dbReference>
<dbReference type="EMBL" id="JABFOF010000003">
    <property type="protein sequence ID" value="KAG2403221.1"/>
    <property type="molecule type" value="Genomic_DNA"/>
</dbReference>
<name>A0A8T0KUT1_PHAAN</name>
<protein>
    <recommendedName>
        <fullName evidence="4">F-box associated domain-containing protein</fullName>
    </recommendedName>
</protein>
<dbReference type="Proteomes" id="UP000743370">
    <property type="component" value="Unassembled WGS sequence"/>
</dbReference>
<reference evidence="2 3" key="1">
    <citation type="submission" date="2020-05" db="EMBL/GenBank/DDBJ databases">
        <title>Vigna angularis (adzuki bean) Var. LongXiaoDou No. 4 denovo assembly.</title>
        <authorList>
            <person name="Xiang H."/>
        </authorList>
    </citation>
    <scope>NUCLEOTIDE SEQUENCE [LARGE SCALE GENOMIC DNA]</scope>
    <source>
        <tissue evidence="2">Leaf</tissue>
    </source>
</reference>
<feature type="compositionally biased region" description="Basic residues" evidence="1">
    <location>
        <begin position="290"/>
        <end position="309"/>
    </location>
</feature>
<proteinExistence type="predicted"/>
<accession>A0A8T0KUT1</accession>
<feature type="compositionally biased region" description="Low complexity" evidence="1">
    <location>
        <begin position="215"/>
        <end position="230"/>
    </location>
</feature>
<feature type="region of interest" description="Disordered" evidence="1">
    <location>
        <begin position="203"/>
        <end position="315"/>
    </location>
</feature>
<feature type="compositionally biased region" description="Low complexity" evidence="1">
    <location>
        <begin position="245"/>
        <end position="260"/>
    </location>
</feature>
<dbReference type="InterPro" id="IPR050796">
    <property type="entry name" value="SCF_F-box_component"/>
</dbReference>
<dbReference type="NCBIfam" id="TIGR01640">
    <property type="entry name" value="F_box_assoc_1"/>
    <property type="match status" value="1"/>
</dbReference>
<sequence>MRVDPHSVYKILQHATTFHRHCDHFYRRRHYATVCPIQDLFENPSSTLETLPHRHLPFNRKNSCLGSCNGLVCFQDSCVDDEFEFEEYWFWMWNPATRVMSNESPHIRLNRSDYEYPFWWVYGFGYDEWSDTYQVVLLDNKNNQSQKLEVKVCSLGDNCWRNTLTCDAVPFLFEHRLRGIVGALVSGTLNWLAYPKSRAGENVPEVAESTQADMQRALSSQSTSRSSSALNLLPPVQESTEAEMQRALSSQSTSRSSSALNLLPPVQESTEAEMQRALSSQRNPYAANRSKSHLLKPRHSPPQRHHRPPNRSNSSCNFFEWVDEGDFEMEGSLQRKSEEVEVCIENVVLDLRKKKDNHVLYSVCVEDKTGVIPSSFSVRTTTPTELATPFSRPKASPTKPLINRLIAGDRLLYVFSSCEVFSTQKSNQTIFRVSPLIPKSTFKIRYRTKHYAIVCPIQDLFENPSSTLETLPHRHLPFNRKNSFLGSCNGLVCLQDSCVDDEFEFEEYWFWMGNPATRVMSNESPHIRVNRSDYEYPFWLVYGFGYDEWSDTYQVVLLDNNKNQSQKLEVKVCSLEDNCWRNTLTCDAVPILMDRRLRGICGAFVCGTLNWLAYPKSRADMICMREKDDVVLLADTGLESKSEFIWWNIRDNRMEGREIYDKDKFNLSSYDYVHSLVLPYKN</sequence>
<dbReference type="InterPro" id="IPR017451">
    <property type="entry name" value="F-box-assoc_interact_dom"/>
</dbReference>
<organism evidence="2 3">
    <name type="scientific">Phaseolus angularis</name>
    <name type="common">Azuki bean</name>
    <name type="synonym">Vigna angularis</name>
    <dbReference type="NCBI Taxonomy" id="3914"/>
    <lineage>
        <taxon>Eukaryota</taxon>
        <taxon>Viridiplantae</taxon>
        <taxon>Streptophyta</taxon>
        <taxon>Embryophyta</taxon>
        <taxon>Tracheophyta</taxon>
        <taxon>Spermatophyta</taxon>
        <taxon>Magnoliopsida</taxon>
        <taxon>eudicotyledons</taxon>
        <taxon>Gunneridae</taxon>
        <taxon>Pentapetalae</taxon>
        <taxon>rosids</taxon>
        <taxon>fabids</taxon>
        <taxon>Fabales</taxon>
        <taxon>Fabaceae</taxon>
        <taxon>Papilionoideae</taxon>
        <taxon>50 kb inversion clade</taxon>
        <taxon>NPAAA clade</taxon>
        <taxon>indigoferoid/millettioid clade</taxon>
        <taxon>Phaseoleae</taxon>
        <taxon>Vigna</taxon>
    </lineage>
</organism>
<evidence type="ECO:0000313" key="2">
    <source>
        <dbReference type="EMBL" id="KAG2403221.1"/>
    </source>
</evidence>
<dbReference type="PANTHER" id="PTHR31672">
    <property type="entry name" value="BNACNNG10540D PROTEIN"/>
    <property type="match status" value="1"/>
</dbReference>
<evidence type="ECO:0008006" key="4">
    <source>
        <dbReference type="Google" id="ProtNLM"/>
    </source>
</evidence>
<evidence type="ECO:0000256" key="1">
    <source>
        <dbReference type="SAM" id="MobiDB-lite"/>
    </source>
</evidence>
<gene>
    <name evidence="2" type="ORF">HKW66_Vig0185070</name>
</gene>
<dbReference type="AlphaFoldDB" id="A0A8T0KUT1"/>
<evidence type="ECO:0000313" key="3">
    <source>
        <dbReference type="Proteomes" id="UP000743370"/>
    </source>
</evidence>
<comment type="caution">
    <text evidence="2">The sequence shown here is derived from an EMBL/GenBank/DDBJ whole genome shotgun (WGS) entry which is preliminary data.</text>
</comment>